<accession>A0A9X1YUS5</accession>
<name>A0A9X1YUS5_9PSED</name>
<gene>
    <name evidence="2" type="ORF">M1B34_12330</name>
</gene>
<dbReference type="AlphaFoldDB" id="A0A9X1YUS5"/>
<evidence type="ECO:0000313" key="2">
    <source>
        <dbReference type="EMBL" id="MCK9798492.1"/>
    </source>
</evidence>
<evidence type="ECO:0000256" key="1">
    <source>
        <dbReference type="SAM" id="Phobius"/>
    </source>
</evidence>
<evidence type="ECO:0000313" key="3">
    <source>
        <dbReference type="Proteomes" id="UP001155059"/>
    </source>
</evidence>
<dbReference type="EMBL" id="JALQCW010000026">
    <property type="protein sequence ID" value="MCK9798492.1"/>
    <property type="molecule type" value="Genomic_DNA"/>
</dbReference>
<keyword evidence="1" id="KW-1133">Transmembrane helix</keyword>
<dbReference type="Proteomes" id="UP001155059">
    <property type="component" value="Unassembled WGS sequence"/>
</dbReference>
<keyword evidence="1" id="KW-0812">Transmembrane</keyword>
<reference evidence="2 3" key="2">
    <citation type="journal article" date="2023" name="Plant Pathol.">
        <title>Dismantling and reorganizing Pseudomonas marginalis sensu#lato.</title>
        <authorList>
            <person name="Sawada H."/>
            <person name="Fujikawa T."/>
            <person name="Satou M."/>
        </authorList>
    </citation>
    <scope>NUCLEOTIDE SEQUENCE [LARGE SCALE GENOMIC DNA]</scope>
    <source>
        <strain evidence="2 3">MAFF 302030</strain>
    </source>
</reference>
<feature type="transmembrane region" description="Helical" evidence="1">
    <location>
        <begin position="15"/>
        <end position="37"/>
    </location>
</feature>
<sequence length="106" mass="11520">MAFTKIIFKHPESGAVRAAPVGFSWTVLFFGFLPPLFREDWKWGAILFALGIFTFTLSNVVFGFTYNRLHIAELVGAGFKAQSVASGNLDAISTRIGVAIPPLEAA</sequence>
<dbReference type="RefSeq" id="WP_123329175.1">
    <property type="nucleotide sequence ID" value="NZ_JALQCW010000026.1"/>
</dbReference>
<protein>
    <recommendedName>
        <fullName evidence="4">DUF2628 domain-containing protein</fullName>
    </recommendedName>
</protein>
<reference evidence="2 3" key="1">
    <citation type="journal article" date="2022" name="Int. J. Syst. Evol. Microbiol.">
        <title>Pseudomonas aegrilactucae sp. nov. and Pseudomonas morbosilactucae sp. nov., pathogens causing bacterial rot of lettuce in Japan.</title>
        <authorList>
            <person name="Sawada H."/>
            <person name="Fujikawa T."/>
            <person name="Satou M."/>
        </authorList>
    </citation>
    <scope>NUCLEOTIDE SEQUENCE [LARGE SCALE GENOMIC DNA]</scope>
    <source>
        <strain evidence="2 3">MAFF 302030</strain>
    </source>
</reference>
<keyword evidence="1" id="KW-0472">Membrane</keyword>
<feature type="transmembrane region" description="Helical" evidence="1">
    <location>
        <begin position="43"/>
        <end position="64"/>
    </location>
</feature>
<evidence type="ECO:0008006" key="4">
    <source>
        <dbReference type="Google" id="ProtNLM"/>
    </source>
</evidence>
<comment type="caution">
    <text evidence="2">The sequence shown here is derived from an EMBL/GenBank/DDBJ whole genome shotgun (WGS) entry which is preliminary data.</text>
</comment>
<proteinExistence type="predicted"/>
<organism evidence="2 3">
    <name type="scientific">Pseudomonas morbosilactucae</name>
    <dbReference type="NCBI Taxonomy" id="2938197"/>
    <lineage>
        <taxon>Bacteria</taxon>
        <taxon>Pseudomonadati</taxon>
        <taxon>Pseudomonadota</taxon>
        <taxon>Gammaproteobacteria</taxon>
        <taxon>Pseudomonadales</taxon>
        <taxon>Pseudomonadaceae</taxon>
        <taxon>Pseudomonas</taxon>
    </lineage>
</organism>